<dbReference type="PROSITE" id="PS51294">
    <property type="entry name" value="HTH_MYB"/>
    <property type="match status" value="2"/>
</dbReference>
<feature type="domain" description="HTH myb-type" evidence="3">
    <location>
        <begin position="79"/>
        <end position="131"/>
    </location>
</feature>
<dbReference type="GO" id="GO:0000978">
    <property type="term" value="F:RNA polymerase II cis-regulatory region sequence-specific DNA binding"/>
    <property type="evidence" value="ECO:0007669"/>
    <property type="project" value="TreeGrafter"/>
</dbReference>
<protein>
    <submittedName>
        <fullName evidence="4">Uncharacterized protein</fullName>
    </submittedName>
</protein>
<dbReference type="InterPro" id="IPR009057">
    <property type="entry name" value="Homeodomain-like_sf"/>
</dbReference>
<proteinExistence type="predicted"/>
<evidence type="ECO:0000313" key="4">
    <source>
        <dbReference type="EMBL" id="KAI5076690.1"/>
    </source>
</evidence>
<comment type="caution">
    <text evidence="4">The sequence shown here is derived from an EMBL/GenBank/DDBJ whole genome shotgun (WGS) entry which is preliminary data.</text>
</comment>
<dbReference type="OrthoDB" id="2143914at2759"/>
<evidence type="ECO:0000259" key="2">
    <source>
        <dbReference type="PROSITE" id="PS50090"/>
    </source>
</evidence>
<keyword evidence="5" id="KW-1185">Reference proteome</keyword>
<feature type="region of interest" description="Disordered" evidence="1">
    <location>
        <begin position="371"/>
        <end position="401"/>
    </location>
</feature>
<reference evidence="4" key="1">
    <citation type="submission" date="2021-01" db="EMBL/GenBank/DDBJ databases">
        <title>Adiantum capillus-veneris genome.</title>
        <authorList>
            <person name="Fang Y."/>
            <person name="Liao Q."/>
        </authorList>
    </citation>
    <scope>NUCLEOTIDE SEQUENCE</scope>
    <source>
        <strain evidence="4">H3</strain>
        <tissue evidence="4">Leaf</tissue>
    </source>
</reference>
<dbReference type="SUPFAM" id="SSF46689">
    <property type="entry name" value="Homeodomain-like"/>
    <property type="match status" value="1"/>
</dbReference>
<dbReference type="EMBL" id="JABFUD020000008">
    <property type="protein sequence ID" value="KAI5076690.1"/>
    <property type="molecule type" value="Genomic_DNA"/>
</dbReference>
<feature type="compositionally biased region" description="Polar residues" evidence="1">
    <location>
        <begin position="379"/>
        <end position="389"/>
    </location>
</feature>
<feature type="domain" description="HTH myb-type" evidence="3">
    <location>
        <begin position="32"/>
        <end position="76"/>
    </location>
</feature>
<dbReference type="InterPro" id="IPR001005">
    <property type="entry name" value="SANT/Myb"/>
</dbReference>
<gene>
    <name evidence="4" type="ORF">GOP47_0008755</name>
</gene>
<dbReference type="CDD" id="cd00167">
    <property type="entry name" value="SANT"/>
    <property type="match status" value="2"/>
</dbReference>
<evidence type="ECO:0000256" key="1">
    <source>
        <dbReference type="SAM" id="MobiDB-lite"/>
    </source>
</evidence>
<dbReference type="AlphaFoldDB" id="A0A9D4ZL09"/>
<feature type="domain" description="Myb-like" evidence="2">
    <location>
        <begin position="33"/>
        <end position="76"/>
    </location>
</feature>
<evidence type="ECO:0000259" key="3">
    <source>
        <dbReference type="PROSITE" id="PS51294"/>
    </source>
</evidence>
<evidence type="ECO:0000313" key="5">
    <source>
        <dbReference type="Proteomes" id="UP000886520"/>
    </source>
</evidence>
<dbReference type="GO" id="GO:0000981">
    <property type="term" value="F:DNA-binding transcription factor activity, RNA polymerase II-specific"/>
    <property type="evidence" value="ECO:0007669"/>
    <property type="project" value="TreeGrafter"/>
</dbReference>
<sequence>MSPYLPPSLLQMLRPTSPDCTDKSTSDRHFVTWTDQEDEILRQAVSTYGVDKWSVIAAQFCNKTSRQCRRRWHTYLVTDCKKGGWSPEEDQLLLEAHQKFGNRWTEIAKMVPGRTDNAVKNRFSALGKKQAKKTSIHYIAEDLKFVSKRRVLEQNSNLCNKRMRGEDYSQPLQHNYNLAQQKLHQNQVKQALPKWTAEQSMADRAHPVHGERSLVSSMSRTMQNISIKGSPKCASFLSVEKSNTQHEAGSYSENVSPPRLAALSQNAALLESLVERRDARLKLWGNADDTWKSFDWYMMEDSGRILQSANFGRKNVSLGDMKSPLYKDKENRVDFYQIPFENQIPLAPPNIREPIHQPKHLSELGTATPTMQRERAWKSESNLDVCSSPSEERSYQVDDSTPLQTDCFSSYPLDQAVDIDDSTARQTGTSDAQYKGELKHDGKSAAAPFTTGAVDPSSIEFTWDSQFFMDDMPSPHFSDSEKQFLLSALDSNFPPSMLELHALCGNASMPSHCTS</sequence>
<dbReference type="PANTHER" id="PTHR45614:SF76">
    <property type="entry name" value="TRANSCRIPTION FACTOR MYB124"/>
    <property type="match status" value="1"/>
</dbReference>
<dbReference type="PANTHER" id="PTHR45614">
    <property type="entry name" value="MYB PROTEIN-RELATED"/>
    <property type="match status" value="1"/>
</dbReference>
<dbReference type="Pfam" id="PF00249">
    <property type="entry name" value="Myb_DNA-binding"/>
    <property type="match status" value="2"/>
</dbReference>
<organism evidence="4 5">
    <name type="scientific">Adiantum capillus-veneris</name>
    <name type="common">Maidenhair fern</name>
    <dbReference type="NCBI Taxonomy" id="13818"/>
    <lineage>
        <taxon>Eukaryota</taxon>
        <taxon>Viridiplantae</taxon>
        <taxon>Streptophyta</taxon>
        <taxon>Embryophyta</taxon>
        <taxon>Tracheophyta</taxon>
        <taxon>Polypodiopsida</taxon>
        <taxon>Polypodiidae</taxon>
        <taxon>Polypodiales</taxon>
        <taxon>Pteridineae</taxon>
        <taxon>Pteridaceae</taxon>
        <taxon>Vittarioideae</taxon>
        <taxon>Adiantum</taxon>
    </lineage>
</organism>
<dbReference type="PROSITE" id="PS50090">
    <property type="entry name" value="MYB_LIKE"/>
    <property type="match status" value="2"/>
</dbReference>
<dbReference type="Gene3D" id="1.10.10.60">
    <property type="entry name" value="Homeodomain-like"/>
    <property type="match status" value="2"/>
</dbReference>
<name>A0A9D4ZL09_ADICA</name>
<feature type="domain" description="Myb-like" evidence="2">
    <location>
        <begin position="77"/>
        <end position="127"/>
    </location>
</feature>
<dbReference type="InterPro" id="IPR017930">
    <property type="entry name" value="Myb_dom"/>
</dbReference>
<dbReference type="InterPro" id="IPR050560">
    <property type="entry name" value="MYB_TF"/>
</dbReference>
<dbReference type="SMART" id="SM00717">
    <property type="entry name" value="SANT"/>
    <property type="match status" value="2"/>
</dbReference>
<accession>A0A9D4ZL09</accession>
<dbReference type="GO" id="GO:0005634">
    <property type="term" value="C:nucleus"/>
    <property type="evidence" value="ECO:0007669"/>
    <property type="project" value="TreeGrafter"/>
</dbReference>
<dbReference type="Proteomes" id="UP000886520">
    <property type="component" value="Chromosome 8"/>
</dbReference>